<name>A0A2S3UMW8_9HYPH</name>
<keyword evidence="1" id="KW-0472">Membrane</keyword>
<evidence type="ECO:0000313" key="3">
    <source>
        <dbReference type="Proteomes" id="UP000236959"/>
    </source>
</evidence>
<dbReference type="Proteomes" id="UP000236959">
    <property type="component" value="Unassembled WGS sequence"/>
</dbReference>
<feature type="transmembrane region" description="Helical" evidence="1">
    <location>
        <begin position="6"/>
        <end position="30"/>
    </location>
</feature>
<reference evidence="2 3" key="1">
    <citation type="submission" date="2018-01" db="EMBL/GenBank/DDBJ databases">
        <title>Genomic Encyclopedia of Archaeal and Bacterial Type Strains, Phase II (KMG-II): from individual species to whole genera.</title>
        <authorList>
            <person name="Goeker M."/>
        </authorList>
    </citation>
    <scope>NUCLEOTIDE SEQUENCE [LARGE SCALE GENOMIC DNA]</scope>
    <source>
        <strain evidence="2 3">DSM 17023</strain>
    </source>
</reference>
<accession>A0A2S3UMW8</accession>
<keyword evidence="1" id="KW-0812">Transmembrane</keyword>
<sequence length="43" mass="4723">MLTVLGNTATLAWCLPLLAAFLLFAVYFLAKVDVRKPQSGRRG</sequence>
<organism evidence="2 3">
    <name type="scientific">Roseibium marinum</name>
    <dbReference type="NCBI Taxonomy" id="281252"/>
    <lineage>
        <taxon>Bacteria</taxon>
        <taxon>Pseudomonadati</taxon>
        <taxon>Pseudomonadota</taxon>
        <taxon>Alphaproteobacteria</taxon>
        <taxon>Hyphomicrobiales</taxon>
        <taxon>Stappiaceae</taxon>
        <taxon>Roseibium</taxon>
    </lineage>
</organism>
<keyword evidence="3" id="KW-1185">Reference proteome</keyword>
<dbReference type="EMBL" id="PPCN01000011">
    <property type="protein sequence ID" value="POF28903.1"/>
    <property type="molecule type" value="Genomic_DNA"/>
</dbReference>
<proteinExistence type="predicted"/>
<evidence type="ECO:0000313" key="2">
    <source>
        <dbReference type="EMBL" id="POF28903.1"/>
    </source>
</evidence>
<gene>
    <name evidence="2" type="ORF">CLV41_111154</name>
</gene>
<evidence type="ECO:0000256" key="1">
    <source>
        <dbReference type="SAM" id="Phobius"/>
    </source>
</evidence>
<keyword evidence="1" id="KW-1133">Transmembrane helix</keyword>
<dbReference type="AlphaFoldDB" id="A0A2S3UMW8"/>
<protein>
    <submittedName>
        <fullName evidence="2">Uncharacterized protein</fullName>
    </submittedName>
</protein>
<comment type="caution">
    <text evidence="2">The sequence shown here is derived from an EMBL/GenBank/DDBJ whole genome shotgun (WGS) entry which is preliminary data.</text>
</comment>